<dbReference type="InterPro" id="IPR050535">
    <property type="entry name" value="DNA_Repair-Maintenance_Comp"/>
</dbReference>
<dbReference type="GO" id="GO:0004519">
    <property type="term" value="F:endonuclease activity"/>
    <property type="evidence" value="ECO:0007669"/>
    <property type="project" value="UniProtKB-KW"/>
</dbReference>
<evidence type="ECO:0000259" key="8">
    <source>
        <dbReference type="Pfam" id="PF00149"/>
    </source>
</evidence>
<dbReference type="Pfam" id="PF12320">
    <property type="entry name" value="SbcD_C"/>
    <property type="match status" value="1"/>
</dbReference>
<evidence type="ECO:0000256" key="2">
    <source>
        <dbReference type="ARBA" id="ARBA00011322"/>
    </source>
</evidence>
<dbReference type="InterPro" id="IPR041796">
    <property type="entry name" value="Mre11_N"/>
</dbReference>
<gene>
    <name evidence="7 10" type="primary">sbcD</name>
    <name evidence="10" type="ORF">R28058_14041</name>
</gene>
<dbReference type="Pfam" id="PF00149">
    <property type="entry name" value="Metallophos"/>
    <property type="match status" value="1"/>
</dbReference>
<evidence type="ECO:0000256" key="3">
    <source>
        <dbReference type="ARBA" id="ARBA00013365"/>
    </source>
</evidence>
<dbReference type="SUPFAM" id="SSF56300">
    <property type="entry name" value="Metallo-dependent phosphatases"/>
    <property type="match status" value="1"/>
</dbReference>
<dbReference type="InterPro" id="IPR029052">
    <property type="entry name" value="Metallo-depent_PP-like"/>
</dbReference>
<name>A0A0C7G6I6_PARSO</name>
<evidence type="ECO:0000313" key="10">
    <source>
        <dbReference type="EMBL" id="CEQ03671.1"/>
    </source>
</evidence>
<evidence type="ECO:0000313" key="11">
    <source>
        <dbReference type="Proteomes" id="UP000049127"/>
    </source>
</evidence>
<accession>A0A0C7G6I6</accession>
<dbReference type="CDD" id="cd00840">
    <property type="entry name" value="MPP_Mre11_N"/>
    <property type="match status" value="1"/>
</dbReference>
<proteinExistence type="inferred from homology"/>
<evidence type="ECO:0000256" key="5">
    <source>
        <dbReference type="ARBA" id="ARBA00022801"/>
    </source>
</evidence>
<dbReference type="OrthoDB" id="9773856at2"/>
<evidence type="ECO:0000256" key="1">
    <source>
        <dbReference type="ARBA" id="ARBA00010555"/>
    </source>
</evidence>
<dbReference type="EMBL" id="CEKZ01000003">
    <property type="protein sequence ID" value="CEQ03671.1"/>
    <property type="molecule type" value="Genomic_DNA"/>
</dbReference>
<protein>
    <recommendedName>
        <fullName evidence="3 7">Nuclease SbcCD subunit D</fullName>
    </recommendedName>
</protein>
<dbReference type="NCBIfam" id="TIGR00619">
    <property type="entry name" value="sbcd"/>
    <property type="match status" value="1"/>
</dbReference>
<evidence type="ECO:0000256" key="4">
    <source>
        <dbReference type="ARBA" id="ARBA00022722"/>
    </source>
</evidence>
<dbReference type="PANTHER" id="PTHR30337">
    <property type="entry name" value="COMPONENT OF ATP-DEPENDENT DSDNA EXONUCLEASE"/>
    <property type="match status" value="1"/>
</dbReference>
<organism evidence="10 11">
    <name type="scientific">Paraclostridium sordellii</name>
    <name type="common">Clostridium sordellii</name>
    <dbReference type="NCBI Taxonomy" id="1505"/>
    <lineage>
        <taxon>Bacteria</taxon>
        <taxon>Bacillati</taxon>
        <taxon>Bacillota</taxon>
        <taxon>Clostridia</taxon>
        <taxon>Peptostreptococcales</taxon>
        <taxon>Peptostreptococcaceae</taxon>
        <taxon>Paraclostridium</taxon>
    </lineage>
</organism>
<dbReference type="Gene3D" id="3.60.21.10">
    <property type="match status" value="1"/>
</dbReference>
<comment type="function">
    <text evidence="7">SbcCD cleaves DNA hairpin structures. These structures can inhibit DNA replication and are intermediates in certain DNA recombination reactions. The complex acts as a 3'-&gt;5' double strand exonuclease that can open hairpins. It also has a 5' single-strand endonuclease activity.</text>
</comment>
<dbReference type="RefSeq" id="WP_055341927.1">
    <property type="nucleotide sequence ID" value="NZ_CDNI01000003.1"/>
</dbReference>
<feature type="domain" description="Nuclease SbcCD subunit D C-terminal" evidence="9">
    <location>
        <begin position="283"/>
        <end position="372"/>
    </location>
</feature>
<keyword evidence="5 7" id="KW-0378">Hydrolase</keyword>
<keyword evidence="7" id="KW-0235">DNA replication</keyword>
<dbReference type="AlphaFoldDB" id="A0A0C7G6I6"/>
<dbReference type="GO" id="GO:0006310">
    <property type="term" value="P:DNA recombination"/>
    <property type="evidence" value="ECO:0007669"/>
    <property type="project" value="UniProtKB-KW"/>
</dbReference>
<evidence type="ECO:0000256" key="7">
    <source>
        <dbReference type="RuleBase" id="RU363069"/>
    </source>
</evidence>
<dbReference type="InterPro" id="IPR026843">
    <property type="entry name" value="SbcD_C"/>
</dbReference>
<keyword evidence="7" id="KW-0255">Endonuclease</keyword>
<keyword evidence="7" id="KW-0233">DNA recombination</keyword>
<keyword evidence="4 7" id="KW-0540">Nuclease</keyword>
<evidence type="ECO:0000259" key="9">
    <source>
        <dbReference type="Pfam" id="PF12320"/>
    </source>
</evidence>
<dbReference type="GO" id="GO:0006260">
    <property type="term" value="P:DNA replication"/>
    <property type="evidence" value="ECO:0007669"/>
    <property type="project" value="UniProtKB-KW"/>
</dbReference>
<dbReference type="InterPro" id="IPR004843">
    <property type="entry name" value="Calcineurin-like_PHP"/>
</dbReference>
<sequence length="400" mass="46111">MKIIHTSDWHIGKIVNEFSMIEDQKYILNKLIELIEIEDPKVLLIAGDIYDRSIPPVEAVELLNETLNKLIIEKNIKVLAISGNHDVGERLSFGGSILEKQGLYIAGRDEELYKKVTIKDENKNINFYLVPYKDPALTRKILEDKEIKSHNDAMISVVNKIKKELNKKEKNILVGHGYITMKRKDAIKKLENKYEVAELETSESERPLSIGGTDLIDGNIFEDFDYVALGHLHGRQKVGKEEMRYSGSLLKYSFSEVNQKKGVYILNINKENNIDIDFKPMKPLRDLRIIKGNIEDLLEEGRNIEEGKNDYIQAILTDDGELINPMEKLKSVYPNTMLITRERKREITEDKTSAKGEYKKKSKLELFKEFYDDLGNGDYTKEKETVLINTINEVLKSEVK</sequence>
<comment type="similarity">
    <text evidence="1 7">Belongs to the SbcD family.</text>
</comment>
<keyword evidence="6 7" id="KW-0269">Exonuclease</keyword>
<comment type="subunit">
    <text evidence="2 7">Heterodimer of SbcC and SbcD.</text>
</comment>
<reference evidence="10 11" key="1">
    <citation type="submission" date="2015-01" db="EMBL/GenBank/DDBJ databases">
        <authorList>
            <person name="Aslett A.Martin."/>
            <person name="De Silva Nishadi"/>
        </authorList>
    </citation>
    <scope>NUCLEOTIDE SEQUENCE [LARGE SCALE GENOMIC DNA]</scope>
    <source>
        <strain evidence="10 11">R28058</strain>
    </source>
</reference>
<dbReference type="GO" id="GO:0008408">
    <property type="term" value="F:3'-5' exonuclease activity"/>
    <property type="evidence" value="ECO:0007669"/>
    <property type="project" value="InterPro"/>
</dbReference>
<evidence type="ECO:0000256" key="6">
    <source>
        <dbReference type="ARBA" id="ARBA00022839"/>
    </source>
</evidence>
<feature type="domain" description="Calcineurin-like phosphoesterase" evidence="8">
    <location>
        <begin position="1"/>
        <end position="233"/>
    </location>
</feature>
<dbReference type="PANTHER" id="PTHR30337:SF0">
    <property type="entry name" value="NUCLEASE SBCCD SUBUNIT D"/>
    <property type="match status" value="1"/>
</dbReference>
<dbReference type="Proteomes" id="UP000049127">
    <property type="component" value="Unassembled WGS sequence"/>
</dbReference>
<dbReference type="InterPro" id="IPR004593">
    <property type="entry name" value="SbcD"/>
</dbReference>